<dbReference type="InterPro" id="IPR043502">
    <property type="entry name" value="DNA/RNA_pol_sf"/>
</dbReference>
<dbReference type="GO" id="GO:0006281">
    <property type="term" value="P:DNA repair"/>
    <property type="evidence" value="ECO:0007669"/>
    <property type="project" value="InterPro"/>
</dbReference>
<accession>A0A4R6RL85</accession>
<gene>
    <name evidence="10" type="ORF">EDD54_1163</name>
</gene>
<evidence type="ECO:0000256" key="2">
    <source>
        <dbReference type="ARBA" id="ARBA00011245"/>
    </source>
</evidence>
<keyword evidence="4" id="KW-0227">DNA damage</keyword>
<comment type="function">
    <text evidence="5">Poorly processive, error-prone DNA polymerase involved in untargeted mutagenesis. Copies undamaged DNA at stalled replication forks, which arise in vivo from mismatched or misaligned primer ends. These misaligned primers can be extended by PolIV. Exhibits no 3'-5' exonuclease (proofreading) activity. May be involved in translesional synthesis, in conjunction with the beta clamp from PolIII.</text>
</comment>
<feature type="domain" description="UmuC" evidence="8">
    <location>
        <begin position="3"/>
        <end position="121"/>
    </location>
</feature>
<dbReference type="Pfam" id="PF11799">
    <property type="entry name" value="IMS_C"/>
    <property type="match status" value="1"/>
</dbReference>
<name>A0A4R6RL85_9HYPH</name>
<feature type="domain" description="DNA polymerase Y-family little finger" evidence="9">
    <location>
        <begin position="209"/>
        <end position="312"/>
    </location>
</feature>
<evidence type="ECO:0000313" key="10">
    <source>
        <dbReference type="EMBL" id="TDP87274.1"/>
    </source>
</evidence>
<keyword evidence="11" id="KW-1185">Reference proteome</keyword>
<evidence type="ECO:0000256" key="6">
    <source>
        <dbReference type="ARBA" id="ARBA00049244"/>
    </source>
</evidence>
<reference evidence="10 11" key="1">
    <citation type="submission" date="2019-03" db="EMBL/GenBank/DDBJ databases">
        <title>Genomic Encyclopedia of Type Strains, Phase IV (KMG-IV): sequencing the most valuable type-strain genomes for metagenomic binning, comparative biology and taxonomic classification.</title>
        <authorList>
            <person name="Goeker M."/>
        </authorList>
    </citation>
    <scope>NUCLEOTIDE SEQUENCE [LARGE SCALE GENOMIC DNA]</scope>
    <source>
        <strain evidence="10 11">DSM 102969</strain>
    </source>
</reference>
<evidence type="ECO:0000256" key="3">
    <source>
        <dbReference type="ARBA" id="ARBA00012417"/>
    </source>
</evidence>
<feature type="compositionally biased region" description="Pro residues" evidence="7">
    <location>
        <begin position="377"/>
        <end position="388"/>
    </location>
</feature>
<dbReference type="CDD" id="cd03468">
    <property type="entry name" value="PolY_like"/>
    <property type="match status" value="1"/>
</dbReference>
<dbReference type="EC" id="2.7.7.7" evidence="3"/>
<feature type="region of interest" description="Disordered" evidence="7">
    <location>
        <begin position="362"/>
        <end position="390"/>
    </location>
</feature>
<dbReference type="InterPro" id="IPR050356">
    <property type="entry name" value="SulA_CellDiv_inhibitor"/>
</dbReference>
<evidence type="ECO:0000256" key="1">
    <source>
        <dbReference type="ARBA" id="ARBA00001946"/>
    </source>
</evidence>
<dbReference type="GO" id="GO:0003684">
    <property type="term" value="F:damaged DNA binding"/>
    <property type="evidence" value="ECO:0007669"/>
    <property type="project" value="InterPro"/>
</dbReference>
<evidence type="ECO:0000256" key="5">
    <source>
        <dbReference type="ARBA" id="ARBA00025589"/>
    </source>
</evidence>
<dbReference type="PANTHER" id="PTHR35369">
    <property type="entry name" value="BLR3025 PROTEIN-RELATED"/>
    <property type="match status" value="1"/>
</dbReference>
<sequence length="484" mass="51846">MLVAKERGALRLVAVDGAAAALGLAPGMALAEARALVPDVATADAAPEADAALLRGSAEAMEIFTPLVALRGHDGLVLDVTGCAHLFGGERGLGAAARRRLARAGLQTQGAIAGTPEAAWAFARHRPGSVTPPGGEAAAARGLPVAALEQDEAVTLALVRAGLRSLGDLADRPSPVLAARFGEGVTTALRRITGREDIRVTPLRPPPVIMAERHFQEPFAELDGLLAVLERLAGDVTAALEARGAGGRAFEAAFFRADGAVRHLVVETAGPTRDAAALMRLIRLRIEALADPLDPGFGFDALRLVVLRGEALEVAQPDLAGGRDAREEARALAGLVDRLVARFGRETVRRFVARDSHDPVRAGGTVPWLEETDDAPWPEPEPGQPPARPLTLFGRPQPIDVLAEVPDSPPLRFRWRRVLHEVARAEGPERIAPEWWRAQDGTPPPTRDYYRVEDAAGHRFWIFREGLYEEEGTPPRWFVHGLFA</sequence>
<proteinExistence type="predicted"/>
<organism evidence="10 11">
    <name type="scientific">Oharaeibacter diazotrophicus</name>
    <dbReference type="NCBI Taxonomy" id="1920512"/>
    <lineage>
        <taxon>Bacteria</taxon>
        <taxon>Pseudomonadati</taxon>
        <taxon>Pseudomonadota</taxon>
        <taxon>Alphaproteobacteria</taxon>
        <taxon>Hyphomicrobiales</taxon>
        <taxon>Pleomorphomonadaceae</taxon>
        <taxon>Oharaeibacter</taxon>
    </lineage>
</organism>
<dbReference type="SUPFAM" id="SSF56672">
    <property type="entry name" value="DNA/RNA polymerases"/>
    <property type="match status" value="1"/>
</dbReference>
<dbReference type="Pfam" id="PF00817">
    <property type="entry name" value="IMS"/>
    <property type="match status" value="1"/>
</dbReference>
<dbReference type="EMBL" id="SNXY01000006">
    <property type="protein sequence ID" value="TDP87274.1"/>
    <property type="molecule type" value="Genomic_DNA"/>
</dbReference>
<dbReference type="RefSeq" id="WP_321184140.1">
    <property type="nucleotide sequence ID" value="NZ_BSPM01000008.1"/>
</dbReference>
<comment type="catalytic activity">
    <reaction evidence="6">
        <text>DNA(n) + a 2'-deoxyribonucleoside 5'-triphosphate = DNA(n+1) + diphosphate</text>
        <dbReference type="Rhea" id="RHEA:22508"/>
        <dbReference type="Rhea" id="RHEA-COMP:17339"/>
        <dbReference type="Rhea" id="RHEA-COMP:17340"/>
        <dbReference type="ChEBI" id="CHEBI:33019"/>
        <dbReference type="ChEBI" id="CHEBI:61560"/>
        <dbReference type="ChEBI" id="CHEBI:173112"/>
        <dbReference type="EC" id="2.7.7.7"/>
    </reaction>
</comment>
<dbReference type="InterPro" id="IPR017961">
    <property type="entry name" value="DNA_pol_Y-fam_little_finger"/>
</dbReference>
<evidence type="ECO:0000256" key="7">
    <source>
        <dbReference type="SAM" id="MobiDB-lite"/>
    </source>
</evidence>
<comment type="subunit">
    <text evidence="2">Monomer.</text>
</comment>
<evidence type="ECO:0000313" key="11">
    <source>
        <dbReference type="Proteomes" id="UP000294547"/>
    </source>
</evidence>
<dbReference type="PANTHER" id="PTHR35369:SF2">
    <property type="entry name" value="BLR3025 PROTEIN"/>
    <property type="match status" value="1"/>
</dbReference>
<dbReference type="Proteomes" id="UP000294547">
    <property type="component" value="Unassembled WGS sequence"/>
</dbReference>
<protein>
    <recommendedName>
        <fullName evidence="3">DNA-directed DNA polymerase</fullName>
        <ecNumber evidence="3">2.7.7.7</ecNumber>
    </recommendedName>
</protein>
<evidence type="ECO:0000259" key="9">
    <source>
        <dbReference type="Pfam" id="PF11799"/>
    </source>
</evidence>
<dbReference type="AlphaFoldDB" id="A0A4R6RL85"/>
<comment type="cofactor">
    <cofactor evidence="1">
        <name>Mg(2+)</name>
        <dbReference type="ChEBI" id="CHEBI:18420"/>
    </cofactor>
</comment>
<comment type="caution">
    <text evidence="10">The sequence shown here is derived from an EMBL/GenBank/DDBJ whole genome shotgun (WGS) entry which is preliminary data.</text>
</comment>
<dbReference type="InterPro" id="IPR001126">
    <property type="entry name" value="UmuC"/>
</dbReference>
<evidence type="ECO:0000259" key="8">
    <source>
        <dbReference type="Pfam" id="PF00817"/>
    </source>
</evidence>
<evidence type="ECO:0000256" key="4">
    <source>
        <dbReference type="ARBA" id="ARBA00022763"/>
    </source>
</evidence>